<dbReference type="EMBL" id="ANIY01001004">
    <property type="protein sequence ID" value="ETP50110.1"/>
    <property type="molecule type" value="Genomic_DNA"/>
</dbReference>
<feature type="non-terminal residue" evidence="2">
    <location>
        <position position="75"/>
    </location>
</feature>
<organism evidence="2 3">
    <name type="scientific">Phytophthora nicotianae P10297</name>
    <dbReference type="NCBI Taxonomy" id="1317064"/>
    <lineage>
        <taxon>Eukaryota</taxon>
        <taxon>Sar</taxon>
        <taxon>Stramenopiles</taxon>
        <taxon>Oomycota</taxon>
        <taxon>Peronosporomycetes</taxon>
        <taxon>Peronosporales</taxon>
        <taxon>Peronosporaceae</taxon>
        <taxon>Phytophthora</taxon>
    </lineage>
</organism>
<name>W2ZSU4_PHYNI</name>
<sequence>MGTALTPTLAPIPSTLAPTLTPVPYGALPTPTPTLVTPGTPTLTVGPTAPGTHTPPFSRAGRATGQAFRRPLSQR</sequence>
<comment type="caution">
    <text evidence="2">The sequence shown here is derived from an EMBL/GenBank/DDBJ whole genome shotgun (WGS) entry which is preliminary data.</text>
</comment>
<evidence type="ECO:0000313" key="3">
    <source>
        <dbReference type="Proteomes" id="UP000018948"/>
    </source>
</evidence>
<dbReference type="Proteomes" id="UP000018948">
    <property type="component" value="Unassembled WGS sequence"/>
</dbReference>
<accession>W2ZSU4</accession>
<evidence type="ECO:0000256" key="1">
    <source>
        <dbReference type="SAM" id="MobiDB-lite"/>
    </source>
</evidence>
<feature type="region of interest" description="Disordered" evidence="1">
    <location>
        <begin position="1"/>
        <end position="75"/>
    </location>
</feature>
<evidence type="ECO:0000313" key="2">
    <source>
        <dbReference type="EMBL" id="ETP50110.1"/>
    </source>
</evidence>
<dbReference type="AlphaFoldDB" id="W2ZSU4"/>
<gene>
    <name evidence="2" type="ORF">F442_04480</name>
</gene>
<reference evidence="2 3" key="1">
    <citation type="submission" date="2013-11" db="EMBL/GenBank/DDBJ databases">
        <title>The Genome Sequence of Phytophthora parasitica P10297.</title>
        <authorList>
            <consortium name="The Broad Institute Genomics Platform"/>
            <person name="Russ C."/>
            <person name="Tyler B."/>
            <person name="Panabieres F."/>
            <person name="Shan W."/>
            <person name="Tripathy S."/>
            <person name="Grunwald N."/>
            <person name="Machado M."/>
            <person name="Johnson C.S."/>
            <person name="Walker B."/>
            <person name="Young S.K."/>
            <person name="Zeng Q."/>
            <person name="Gargeya S."/>
            <person name="Fitzgerald M."/>
            <person name="Haas B."/>
            <person name="Abouelleil A."/>
            <person name="Allen A.W."/>
            <person name="Alvarado L."/>
            <person name="Arachchi H.M."/>
            <person name="Berlin A.M."/>
            <person name="Chapman S.B."/>
            <person name="Gainer-Dewar J."/>
            <person name="Goldberg J."/>
            <person name="Griggs A."/>
            <person name="Gujja S."/>
            <person name="Hansen M."/>
            <person name="Howarth C."/>
            <person name="Imamovic A."/>
            <person name="Ireland A."/>
            <person name="Larimer J."/>
            <person name="McCowan C."/>
            <person name="Murphy C."/>
            <person name="Pearson M."/>
            <person name="Poon T.W."/>
            <person name="Priest M."/>
            <person name="Roberts A."/>
            <person name="Saif S."/>
            <person name="Shea T."/>
            <person name="Sisk P."/>
            <person name="Sykes S."/>
            <person name="Wortman J."/>
            <person name="Nusbaum C."/>
            <person name="Birren B."/>
        </authorList>
    </citation>
    <scope>NUCLEOTIDE SEQUENCE [LARGE SCALE GENOMIC DNA]</scope>
    <source>
        <strain evidence="2 3">P10297</strain>
    </source>
</reference>
<protein>
    <submittedName>
        <fullName evidence="2">Uncharacterized protein</fullName>
    </submittedName>
</protein>
<proteinExistence type="predicted"/>
<feature type="compositionally biased region" description="Low complexity" evidence="1">
    <location>
        <begin position="26"/>
        <end position="52"/>
    </location>
</feature>